<protein>
    <submittedName>
        <fullName evidence="1">Uncharacterized protein</fullName>
    </submittedName>
</protein>
<comment type="caution">
    <text evidence="1">The sequence shown here is derived from an EMBL/GenBank/DDBJ whole genome shotgun (WGS) entry which is preliminary data.</text>
</comment>
<name>A0ABW5PIQ6_9BACL</name>
<dbReference type="EMBL" id="JBHUME010000013">
    <property type="protein sequence ID" value="MFD2614673.1"/>
    <property type="molecule type" value="Genomic_DNA"/>
</dbReference>
<keyword evidence="2" id="KW-1185">Reference proteome</keyword>
<reference evidence="2" key="1">
    <citation type="journal article" date="2019" name="Int. J. Syst. Evol. Microbiol.">
        <title>The Global Catalogue of Microorganisms (GCM) 10K type strain sequencing project: providing services to taxonomists for standard genome sequencing and annotation.</title>
        <authorList>
            <consortium name="The Broad Institute Genomics Platform"/>
            <consortium name="The Broad Institute Genome Sequencing Center for Infectious Disease"/>
            <person name="Wu L."/>
            <person name="Ma J."/>
        </authorList>
    </citation>
    <scope>NUCLEOTIDE SEQUENCE [LARGE SCALE GENOMIC DNA]</scope>
    <source>
        <strain evidence="2">KCTC 3950</strain>
    </source>
</reference>
<gene>
    <name evidence="1" type="ORF">ACFSUF_19865</name>
</gene>
<organism evidence="1 2">
    <name type="scientific">Paenibacillus gansuensis</name>
    <dbReference type="NCBI Taxonomy" id="306542"/>
    <lineage>
        <taxon>Bacteria</taxon>
        <taxon>Bacillati</taxon>
        <taxon>Bacillota</taxon>
        <taxon>Bacilli</taxon>
        <taxon>Bacillales</taxon>
        <taxon>Paenibacillaceae</taxon>
        <taxon>Paenibacillus</taxon>
    </lineage>
</organism>
<evidence type="ECO:0000313" key="2">
    <source>
        <dbReference type="Proteomes" id="UP001597541"/>
    </source>
</evidence>
<proteinExistence type="predicted"/>
<dbReference type="Proteomes" id="UP001597541">
    <property type="component" value="Unassembled WGS sequence"/>
</dbReference>
<sequence length="70" mass="8252">MNPKEYERDEPAPEFNAEQMLRLVEKDLYLKFLFNDLRAKGNEETDLLEILFNSNVVGDSIYTSEYEGCR</sequence>
<evidence type="ECO:0000313" key="1">
    <source>
        <dbReference type="EMBL" id="MFD2614673.1"/>
    </source>
</evidence>
<accession>A0ABW5PIQ6</accession>
<dbReference type="RefSeq" id="WP_377605776.1">
    <property type="nucleotide sequence ID" value="NZ_JBHUME010000013.1"/>
</dbReference>